<evidence type="ECO:0000313" key="1">
    <source>
        <dbReference type="EMBL" id="SNS86957.1"/>
    </source>
</evidence>
<dbReference type="AlphaFoldDB" id="A0A239I046"/>
<evidence type="ECO:0000313" key="2">
    <source>
        <dbReference type="Proteomes" id="UP000198281"/>
    </source>
</evidence>
<accession>A0A239I046</accession>
<organism evidence="1 2">
    <name type="scientific">Edaphosphingomonas laterariae</name>
    <dbReference type="NCBI Taxonomy" id="861865"/>
    <lineage>
        <taxon>Bacteria</taxon>
        <taxon>Pseudomonadati</taxon>
        <taxon>Pseudomonadota</taxon>
        <taxon>Alphaproteobacteria</taxon>
        <taxon>Sphingomonadales</taxon>
        <taxon>Rhizorhabdaceae</taxon>
        <taxon>Edaphosphingomonas</taxon>
    </lineage>
</organism>
<dbReference type="Proteomes" id="UP000198281">
    <property type="component" value="Unassembled WGS sequence"/>
</dbReference>
<keyword evidence="2" id="KW-1185">Reference proteome</keyword>
<proteinExistence type="predicted"/>
<name>A0A239I046_9SPHN</name>
<protein>
    <submittedName>
        <fullName evidence="1">Uncharacterized protein</fullName>
    </submittedName>
</protein>
<gene>
    <name evidence="1" type="ORF">SAMN06295912_12036</name>
</gene>
<sequence>MSRRLIVIFVICVIITATLATVAVRYLRQKEAVAEQTELRARIDKYLEWFGIRLGQPVPQAFKTISSMANSQGVVLPEWDAGAVATDYLGNATDIDIMYGGRTCIQTSPYTDKDTCLSIRPSVAIDKRWLETYKHIVRKVGQPTRVQPFNAEWDFDRYDLAYCKDNAPVYKYQPTDPHKRLSRIWLHTRPGALSFKLTTRNDWSLDRAQHKQANAIARCADPSAAERRPKSEPFAG</sequence>
<reference evidence="2" key="1">
    <citation type="submission" date="2017-06" db="EMBL/GenBank/DDBJ databases">
        <authorList>
            <person name="Varghese N."/>
            <person name="Submissions S."/>
        </authorList>
    </citation>
    <scope>NUCLEOTIDE SEQUENCE [LARGE SCALE GENOMIC DNA]</scope>
    <source>
        <strain evidence="2">LNB2</strain>
    </source>
</reference>
<dbReference type="EMBL" id="FZOS01000020">
    <property type="protein sequence ID" value="SNS86957.1"/>
    <property type="molecule type" value="Genomic_DNA"/>
</dbReference>